<evidence type="ECO:0000313" key="2">
    <source>
        <dbReference type="EMBL" id="KAG2546576.1"/>
    </source>
</evidence>
<dbReference type="AlphaFoldDB" id="A0A8T0NHN2"/>
<evidence type="ECO:0000313" key="3">
    <source>
        <dbReference type="Proteomes" id="UP000823388"/>
    </source>
</evidence>
<protein>
    <submittedName>
        <fullName evidence="2">Uncharacterized protein</fullName>
    </submittedName>
</protein>
<name>A0A8T0NHN2_PANVG</name>
<proteinExistence type="predicted"/>
<dbReference type="Proteomes" id="UP000823388">
    <property type="component" value="Chromosome 9K"/>
</dbReference>
<dbReference type="EMBL" id="CM029053">
    <property type="protein sequence ID" value="KAG2546576.1"/>
    <property type="molecule type" value="Genomic_DNA"/>
</dbReference>
<keyword evidence="3" id="KW-1185">Reference proteome</keyword>
<sequence length="126" mass="14502">MDAKVIVSAYEERPPRRRRRRPISRVAPAAAAAPRQAGGGYSRRALLLAYAQQLRRRRRLGQQQRGPRLLEWGEWKAAGRVAGGDVAVTRNGMGSWCSRLRSCARLWIRTFFRRTRRIRENASCKK</sequence>
<comment type="caution">
    <text evidence="2">The sequence shown here is derived from an EMBL/GenBank/DDBJ whole genome shotgun (WGS) entry which is preliminary data.</text>
</comment>
<evidence type="ECO:0000256" key="1">
    <source>
        <dbReference type="SAM" id="MobiDB-lite"/>
    </source>
</evidence>
<feature type="compositionally biased region" description="Low complexity" evidence="1">
    <location>
        <begin position="24"/>
        <end position="36"/>
    </location>
</feature>
<feature type="region of interest" description="Disordered" evidence="1">
    <location>
        <begin position="1"/>
        <end position="37"/>
    </location>
</feature>
<accession>A0A8T0NHN2</accession>
<reference evidence="2" key="1">
    <citation type="submission" date="2020-05" db="EMBL/GenBank/DDBJ databases">
        <title>WGS assembly of Panicum virgatum.</title>
        <authorList>
            <person name="Lovell J.T."/>
            <person name="Jenkins J."/>
            <person name="Shu S."/>
            <person name="Juenger T.E."/>
            <person name="Schmutz J."/>
        </authorList>
    </citation>
    <scope>NUCLEOTIDE SEQUENCE</scope>
    <source>
        <strain evidence="2">AP13</strain>
    </source>
</reference>
<gene>
    <name evidence="2" type="ORF">PVAP13_9KG034200</name>
</gene>
<organism evidence="2 3">
    <name type="scientific">Panicum virgatum</name>
    <name type="common">Blackwell switchgrass</name>
    <dbReference type="NCBI Taxonomy" id="38727"/>
    <lineage>
        <taxon>Eukaryota</taxon>
        <taxon>Viridiplantae</taxon>
        <taxon>Streptophyta</taxon>
        <taxon>Embryophyta</taxon>
        <taxon>Tracheophyta</taxon>
        <taxon>Spermatophyta</taxon>
        <taxon>Magnoliopsida</taxon>
        <taxon>Liliopsida</taxon>
        <taxon>Poales</taxon>
        <taxon>Poaceae</taxon>
        <taxon>PACMAD clade</taxon>
        <taxon>Panicoideae</taxon>
        <taxon>Panicodae</taxon>
        <taxon>Paniceae</taxon>
        <taxon>Panicinae</taxon>
        <taxon>Panicum</taxon>
        <taxon>Panicum sect. Hiantes</taxon>
    </lineage>
</organism>